<dbReference type="Pfam" id="PF13785">
    <property type="entry name" value="DUF4178"/>
    <property type="match status" value="1"/>
</dbReference>
<dbReference type="InterPro" id="IPR025235">
    <property type="entry name" value="DUF4178"/>
</dbReference>
<name>A0A2N1PVA7_9BACT</name>
<comment type="caution">
    <text evidence="2">The sequence shown here is derived from an EMBL/GenBank/DDBJ whole genome shotgun (WGS) entry which is preliminary data.</text>
</comment>
<evidence type="ECO:0000259" key="1">
    <source>
        <dbReference type="Pfam" id="PF13785"/>
    </source>
</evidence>
<evidence type="ECO:0000313" key="3">
    <source>
        <dbReference type="Proteomes" id="UP000233256"/>
    </source>
</evidence>
<dbReference type="EMBL" id="PGXC01000001">
    <property type="protein sequence ID" value="PKK92285.1"/>
    <property type="molecule type" value="Genomic_DNA"/>
</dbReference>
<dbReference type="AlphaFoldDB" id="A0A2N1PVA7"/>
<sequence length="184" mass="20916">MGFFDWLFGKKKGNRVVDRGPTTIQVGDVVSYDGTDYMVKGRVVFEDGGARWYSYKLVDGDDELWLGADDDGMIWMGIFRDIKLHVEEPVGRQIEYEGSVFELEEKGRARATISGETGKKTGFRMKYWDFCDDDDRMISLEQWGEDGIIEASFGEEITMDDLVIYPSTESTGGEPGRKRRGQGF</sequence>
<organism evidence="2 3">
    <name type="scientific">Candidatus Wallbacteria bacterium HGW-Wallbacteria-1</name>
    <dbReference type="NCBI Taxonomy" id="2013854"/>
    <lineage>
        <taxon>Bacteria</taxon>
        <taxon>Candidatus Walliibacteriota</taxon>
    </lineage>
</organism>
<protein>
    <recommendedName>
        <fullName evidence="1">DUF4178 domain-containing protein</fullName>
    </recommendedName>
</protein>
<feature type="domain" description="DUF4178" evidence="1">
    <location>
        <begin position="25"/>
        <end position="157"/>
    </location>
</feature>
<dbReference type="Proteomes" id="UP000233256">
    <property type="component" value="Unassembled WGS sequence"/>
</dbReference>
<evidence type="ECO:0000313" key="2">
    <source>
        <dbReference type="EMBL" id="PKK92285.1"/>
    </source>
</evidence>
<proteinExistence type="predicted"/>
<reference evidence="2 3" key="1">
    <citation type="journal article" date="2017" name="ISME J.">
        <title>Potential for microbial H2 and metal transformations associated with novel bacteria and archaea in deep terrestrial subsurface sediments.</title>
        <authorList>
            <person name="Hernsdorf A.W."/>
            <person name="Amano Y."/>
            <person name="Miyakawa K."/>
            <person name="Ise K."/>
            <person name="Suzuki Y."/>
            <person name="Anantharaman K."/>
            <person name="Probst A."/>
            <person name="Burstein D."/>
            <person name="Thomas B.C."/>
            <person name="Banfield J.F."/>
        </authorList>
    </citation>
    <scope>NUCLEOTIDE SEQUENCE [LARGE SCALE GENOMIC DNA]</scope>
    <source>
        <strain evidence="2">HGW-Wallbacteria-1</strain>
    </source>
</reference>
<accession>A0A2N1PVA7</accession>
<gene>
    <name evidence="2" type="ORF">CVV64_02400</name>
</gene>